<sequence>MADEGRLHAAVANFAASREASLRDPPPAPRAVRLPLFVPPDFRPLLSSLLRAAAEARGADALEAMAAALASGAEEVEPAEQRAVELLAPPAEAARVERVVGAMVDEWARAARGERRRHVALLLQAELAVDRLLREAGEHARSRGEEYVRCCLLPLHREAELVRAQNKRKKTKQSLQFDRVEARWYLVDEGPEGIKKEEAPATLVIDAAVAEYGPDLLDNDPSRKVFHVTWNKGMKRGE</sequence>
<keyword evidence="2" id="KW-1185">Reference proteome</keyword>
<gene>
    <name evidence="1" type="ORF">AB1Y20_021844</name>
</gene>
<evidence type="ECO:0000313" key="1">
    <source>
        <dbReference type="EMBL" id="KAL1522206.1"/>
    </source>
</evidence>
<dbReference type="AlphaFoldDB" id="A0AB34JLD8"/>
<accession>A0AB34JLD8</accession>
<evidence type="ECO:0000313" key="2">
    <source>
        <dbReference type="Proteomes" id="UP001515480"/>
    </source>
</evidence>
<protein>
    <submittedName>
        <fullName evidence="1">Uncharacterized protein</fullName>
    </submittedName>
</protein>
<organism evidence="1 2">
    <name type="scientific">Prymnesium parvum</name>
    <name type="common">Toxic golden alga</name>
    <dbReference type="NCBI Taxonomy" id="97485"/>
    <lineage>
        <taxon>Eukaryota</taxon>
        <taxon>Haptista</taxon>
        <taxon>Haptophyta</taxon>
        <taxon>Prymnesiophyceae</taxon>
        <taxon>Prymnesiales</taxon>
        <taxon>Prymnesiaceae</taxon>
        <taxon>Prymnesium</taxon>
    </lineage>
</organism>
<dbReference type="EMBL" id="JBGBPQ010000007">
    <property type="protein sequence ID" value="KAL1522206.1"/>
    <property type="molecule type" value="Genomic_DNA"/>
</dbReference>
<dbReference type="Proteomes" id="UP001515480">
    <property type="component" value="Unassembled WGS sequence"/>
</dbReference>
<comment type="caution">
    <text evidence="1">The sequence shown here is derived from an EMBL/GenBank/DDBJ whole genome shotgun (WGS) entry which is preliminary data.</text>
</comment>
<proteinExistence type="predicted"/>
<name>A0AB34JLD8_PRYPA</name>
<reference evidence="1 2" key="1">
    <citation type="journal article" date="2024" name="Science">
        <title>Giant polyketide synthase enzymes in the biosynthesis of giant marine polyether toxins.</title>
        <authorList>
            <person name="Fallon T.R."/>
            <person name="Shende V.V."/>
            <person name="Wierzbicki I.H."/>
            <person name="Pendleton A.L."/>
            <person name="Watervoot N.F."/>
            <person name="Auber R.P."/>
            <person name="Gonzalez D.J."/>
            <person name="Wisecaver J.H."/>
            <person name="Moore B.S."/>
        </authorList>
    </citation>
    <scope>NUCLEOTIDE SEQUENCE [LARGE SCALE GENOMIC DNA]</scope>
    <source>
        <strain evidence="1 2">12B1</strain>
    </source>
</reference>